<evidence type="ECO:0000256" key="10">
    <source>
        <dbReference type="SAM" id="MobiDB-lite"/>
    </source>
</evidence>
<dbReference type="GO" id="GO:0010484">
    <property type="term" value="F:histone H3 acetyltransferase activity"/>
    <property type="evidence" value="ECO:0000318"/>
    <property type="project" value="GO_Central"/>
</dbReference>
<dbReference type="Reactome" id="R-CEL-3214847">
    <property type="pathway name" value="HATs acetylate histones"/>
</dbReference>
<gene>
    <name evidence="12 14" type="primary">mys-4</name>
    <name evidence="14" type="ORF">C34B7.4</name>
    <name evidence="12" type="ORF">CELE_C34B7.4</name>
</gene>
<dbReference type="SUPFAM" id="SSF55729">
    <property type="entry name" value="Acyl-CoA N-acyltransferases (Nat)"/>
    <property type="match status" value="1"/>
</dbReference>
<evidence type="ECO:0000256" key="7">
    <source>
        <dbReference type="ARBA" id="ARBA00022990"/>
    </source>
</evidence>
<dbReference type="InterPro" id="IPR013083">
    <property type="entry name" value="Znf_RING/FYVE/PHD"/>
</dbReference>
<dbReference type="PANTHER" id="PTHR10615">
    <property type="entry name" value="HISTONE ACETYLTRANSFERASE"/>
    <property type="match status" value="1"/>
</dbReference>
<feature type="region of interest" description="Disordered" evidence="10">
    <location>
        <begin position="1"/>
        <end position="81"/>
    </location>
</feature>
<dbReference type="GO" id="GO:0008270">
    <property type="term" value="F:zinc ion binding"/>
    <property type="evidence" value="ECO:0007669"/>
    <property type="project" value="UniProtKB-KW"/>
</dbReference>
<evidence type="ECO:0000256" key="9">
    <source>
        <dbReference type="RuleBase" id="RU361211"/>
    </source>
</evidence>
<dbReference type="FunCoup" id="Q95ZX6">
    <property type="interactions" value="269"/>
</dbReference>
<feature type="region of interest" description="Disordered" evidence="10">
    <location>
        <begin position="267"/>
        <end position="297"/>
    </location>
</feature>
<proteinExistence type="inferred from homology"/>
<keyword evidence="3" id="KW-0808">Transferase</keyword>
<comment type="similarity">
    <text evidence="1 9">Belongs to the MYST (SAS/MOZ) family.</text>
</comment>
<keyword evidence="9" id="KW-0539">Nucleus</keyword>
<feature type="domain" description="MYST-type HAT" evidence="11">
    <location>
        <begin position="329"/>
        <end position="601"/>
    </location>
</feature>
<evidence type="ECO:0000313" key="12">
    <source>
        <dbReference type="EMBL" id="CAC42264.1"/>
    </source>
</evidence>
<keyword evidence="5" id="KW-0863">Zinc-finger</keyword>
<dbReference type="InterPro" id="IPR001965">
    <property type="entry name" value="Znf_PHD"/>
</dbReference>
<evidence type="ECO:0000256" key="3">
    <source>
        <dbReference type="ARBA" id="ARBA00022679"/>
    </source>
</evidence>
<dbReference type="Gene3D" id="3.30.40.10">
    <property type="entry name" value="Zinc/RING finger domain, C3HC4 (zinc finger)"/>
    <property type="match status" value="1"/>
</dbReference>
<dbReference type="Reactome" id="R-CEL-6804758">
    <property type="pathway name" value="Regulation of TP53 Activity through Acetylation"/>
</dbReference>
<evidence type="ECO:0000256" key="6">
    <source>
        <dbReference type="ARBA" id="ARBA00022833"/>
    </source>
</evidence>
<dbReference type="eggNOG" id="KOG2747">
    <property type="taxonomic scope" value="Eukaryota"/>
</dbReference>
<evidence type="ECO:0000313" key="14">
    <source>
        <dbReference type="WormBase" id="C34B7.4"/>
    </source>
</evidence>
<dbReference type="AGR" id="WB:WBGene00007914"/>
<dbReference type="Pfam" id="PF01853">
    <property type="entry name" value="MOZ_SAS"/>
    <property type="match status" value="1"/>
</dbReference>
<name>Q95ZX6_CAEEL</name>
<feature type="compositionally biased region" description="Polar residues" evidence="10">
    <location>
        <begin position="1"/>
        <end position="16"/>
    </location>
</feature>
<dbReference type="EMBL" id="BX284601">
    <property type="protein sequence ID" value="CAC42264.1"/>
    <property type="molecule type" value="Genomic_DNA"/>
</dbReference>
<dbReference type="UCSC" id="C34B7.4">
    <property type="organism name" value="c. elegans"/>
</dbReference>
<keyword evidence="4" id="KW-0479">Metal-binding</keyword>
<dbReference type="PaxDb" id="6239-C34B7.4"/>
<dbReference type="InterPro" id="IPR011011">
    <property type="entry name" value="Znf_FYVE_PHD"/>
</dbReference>
<evidence type="ECO:0000256" key="2">
    <source>
        <dbReference type="ARBA" id="ARBA00013184"/>
    </source>
</evidence>
<protein>
    <recommendedName>
        <fullName evidence="2 9">Histone acetyltransferase</fullName>
        <ecNumber evidence="2 9">2.3.1.48</ecNumber>
    </recommendedName>
</protein>
<comment type="subcellular location">
    <subcellularLocation>
        <location evidence="9">Nucleus</location>
    </subcellularLocation>
</comment>
<dbReference type="PANTHER" id="PTHR10615:SF161">
    <property type="entry name" value="HISTONE ACETYLTRANSFERASE KAT7"/>
    <property type="match status" value="1"/>
</dbReference>
<dbReference type="KEGG" id="cel:CELE_C34B7.4"/>
<dbReference type="Proteomes" id="UP000001940">
    <property type="component" value="Chromosome I"/>
</dbReference>
<dbReference type="WormBase" id="C34B7.4">
    <property type="protein sequence ID" value="CE27818"/>
    <property type="gene ID" value="WBGene00007914"/>
    <property type="gene designation" value="mys-4"/>
</dbReference>
<evidence type="ECO:0000259" key="11">
    <source>
        <dbReference type="PROSITE" id="PS51726"/>
    </source>
</evidence>
<dbReference type="InterPro" id="IPR050603">
    <property type="entry name" value="MYST_HAT"/>
</dbReference>
<dbReference type="PeptideAtlas" id="Q95ZX6"/>
<organism evidence="12 13">
    <name type="scientific">Caenorhabditis elegans</name>
    <dbReference type="NCBI Taxonomy" id="6239"/>
    <lineage>
        <taxon>Eukaryota</taxon>
        <taxon>Metazoa</taxon>
        <taxon>Ecdysozoa</taxon>
        <taxon>Nematoda</taxon>
        <taxon>Chromadorea</taxon>
        <taxon>Rhabditida</taxon>
        <taxon>Rhabditina</taxon>
        <taxon>Rhabditomorpha</taxon>
        <taxon>Rhabditoidea</taxon>
        <taxon>Rhabditidae</taxon>
        <taxon>Peloderinae</taxon>
        <taxon>Caenorhabditis</taxon>
    </lineage>
</organism>
<dbReference type="RefSeq" id="NP_492265.1">
    <property type="nucleotide sequence ID" value="NM_059864.4"/>
</dbReference>
<dbReference type="OrthoDB" id="787137at2759"/>
<sequence>MGKNSTKPTSKANSSPEGKAMSPMKTQLLDDQQTPSSSSSKRKNLRKPSTDDTPSSSEPLSKKNRLDSTETAEEDNTRRRRTLKHGEVALPVCSFCKEDQKADDEPLKECSECKAKYHIRKCLRYKEEFATNILKLNKWFCPRCVECDSCKGYIGDPSNIECTFCCRAWHGSCAPKGYSPSGEFDSDWYCIACCRVKGIKIWHTTSISHRSHPSAPVKERKTKRGGAARKDELEFEGDIDELKDLLAKRDLTFEILNYEAGFSSKKPLPYTPTSSGKKNKKKQQKSPVREEFDYSNAERSPDFPKVVRADLELFKATKSEAYQQTPIFNPHPEGQFLHFGTGKACKAIYSSAYEEPLHSSAHLYACKFCLHTTNLKEDLIVHWDICNAKHPPGTEIYRNDGLAFFEVDGAVQKKYCQDLCLISKLFIASKTLYDEVETFKFYVLCEITTEGYVIVGYFSKEKNPSKNNNLSCLLVLPMVQKMGYGRLLIDMSYELSRLEMRIGHPEHPLSDLGILAYRGYWRSSLLCYIREHRNYDRLNIKDMCLATRIAPVDIVNQLMLDNMIVLKGGVYSIKIGKRALKFPLSQCRRRFVDPSQLFWKPKPSAERLDPTKINNYV</sequence>
<dbReference type="Gene3D" id="3.30.60.60">
    <property type="entry name" value="N-acetyl transferase-like"/>
    <property type="match status" value="1"/>
</dbReference>
<keyword evidence="7" id="KW-0007">Acetylation</keyword>
<keyword evidence="6" id="KW-0862">Zinc</keyword>
<dbReference type="SMR" id="Q95ZX6"/>
<dbReference type="SUPFAM" id="SSF57903">
    <property type="entry name" value="FYVE/PHD zinc finger"/>
    <property type="match status" value="1"/>
</dbReference>
<dbReference type="FunFam" id="1.10.10.10:FF:000476">
    <property type="entry name" value="Histone acetyltransferase"/>
    <property type="match status" value="1"/>
</dbReference>
<dbReference type="GO" id="GO:0006357">
    <property type="term" value="P:regulation of transcription by RNA polymerase II"/>
    <property type="evidence" value="ECO:0000318"/>
    <property type="project" value="GO_Central"/>
</dbReference>
<dbReference type="InterPro" id="IPR002717">
    <property type="entry name" value="HAT_MYST-type"/>
</dbReference>
<reference evidence="12 13" key="1">
    <citation type="journal article" date="1998" name="Science">
        <title>Genome sequence of the nematode C. elegans: a platform for investigating biology.</title>
        <authorList>
            <consortium name="The C. elegans sequencing consortium"/>
            <person name="Sulson J.E."/>
            <person name="Waterston R."/>
        </authorList>
    </citation>
    <scope>NUCLEOTIDE SEQUENCE [LARGE SCALE GENOMIC DNA]</scope>
    <source>
        <strain evidence="12 13">Bristol N2</strain>
    </source>
</reference>
<dbReference type="PROSITE" id="PS51726">
    <property type="entry name" value="MYST_HAT"/>
    <property type="match status" value="1"/>
</dbReference>
<dbReference type="InterPro" id="IPR036388">
    <property type="entry name" value="WH-like_DNA-bd_sf"/>
</dbReference>
<dbReference type="PhylomeDB" id="Q95ZX6"/>
<dbReference type="GO" id="GO:0010485">
    <property type="term" value="F:histone H4 acetyltransferase activity"/>
    <property type="evidence" value="ECO:0000318"/>
    <property type="project" value="GO_Central"/>
</dbReference>
<dbReference type="HOGENOM" id="CLU_030213_0_0_1"/>
<evidence type="ECO:0000256" key="1">
    <source>
        <dbReference type="ARBA" id="ARBA00010107"/>
    </source>
</evidence>
<dbReference type="SMART" id="SM00249">
    <property type="entry name" value="PHD"/>
    <property type="match status" value="2"/>
</dbReference>
<dbReference type="Bgee" id="WBGene00007914">
    <property type="expression patterns" value="Expressed in embryo and 3 other cell types or tissues"/>
</dbReference>
<dbReference type="Gene3D" id="3.40.630.30">
    <property type="match status" value="1"/>
</dbReference>
<accession>Q95ZX6</accession>
<dbReference type="OMA" id="STLYEIH"/>
<keyword evidence="13" id="KW-1185">Reference proteome</keyword>
<dbReference type="InterPro" id="IPR016181">
    <property type="entry name" value="Acyl_CoA_acyltransferase"/>
</dbReference>
<evidence type="ECO:0000256" key="8">
    <source>
        <dbReference type="PIRSR" id="PIRSR602717-51"/>
    </source>
</evidence>
<dbReference type="GO" id="GO:0005634">
    <property type="term" value="C:nucleus"/>
    <property type="evidence" value="ECO:0000318"/>
    <property type="project" value="GO_Central"/>
</dbReference>
<dbReference type="GO" id="GO:0003712">
    <property type="term" value="F:transcription coregulator activity"/>
    <property type="evidence" value="ECO:0000318"/>
    <property type="project" value="GO_Central"/>
</dbReference>
<evidence type="ECO:0000256" key="5">
    <source>
        <dbReference type="ARBA" id="ARBA00022771"/>
    </source>
</evidence>
<dbReference type="Gene3D" id="1.10.10.10">
    <property type="entry name" value="Winged helix-like DNA-binding domain superfamily/Winged helix DNA-binding domain"/>
    <property type="match status" value="1"/>
</dbReference>
<feature type="region of interest" description="Disordered" evidence="10">
    <location>
        <begin position="209"/>
        <end position="229"/>
    </location>
</feature>
<dbReference type="AlphaFoldDB" id="Q95ZX6"/>
<dbReference type="STRING" id="6239.C34B7.4.1"/>
<evidence type="ECO:0000256" key="4">
    <source>
        <dbReference type="ARBA" id="ARBA00022723"/>
    </source>
</evidence>
<comment type="catalytic activity">
    <reaction evidence="9">
        <text>L-lysyl-[protein] + acetyl-CoA = N(6)-acetyl-L-lysyl-[protein] + CoA + H(+)</text>
        <dbReference type="Rhea" id="RHEA:45948"/>
        <dbReference type="Rhea" id="RHEA-COMP:9752"/>
        <dbReference type="Rhea" id="RHEA-COMP:10731"/>
        <dbReference type="ChEBI" id="CHEBI:15378"/>
        <dbReference type="ChEBI" id="CHEBI:29969"/>
        <dbReference type="ChEBI" id="CHEBI:57287"/>
        <dbReference type="ChEBI" id="CHEBI:57288"/>
        <dbReference type="ChEBI" id="CHEBI:61930"/>
        <dbReference type="EC" id="2.3.1.48"/>
    </reaction>
</comment>
<evidence type="ECO:0000313" key="13">
    <source>
        <dbReference type="Proteomes" id="UP000001940"/>
    </source>
</evidence>
<dbReference type="GO" id="GO:0036409">
    <property type="term" value="C:histone H3-K14 acetyltransferase complex"/>
    <property type="evidence" value="ECO:0000318"/>
    <property type="project" value="GO_Central"/>
</dbReference>
<dbReference type="InParanoid" id="Q95ZX6"/>
<dbReference type="GO" id="GO:0000785">
    <property type="term" value="C:chromatin"/>
    <property type="evidence" value="ECO:0000318"/>
    <property type="project" value="GO_Central"/>
</dbReference>
<dbReference type="CTD" id="183194"/>
<dbReference type="EC" id="2.3.1.48" evidence="2 9"/>
<dbReference type="GO" id="GO:0003682">
    <property type="term" value="F:chromatin binding"/>
    <property type="evidence" value="ECO:0000318"/>
    <property type="project" value="GO_Central"/>
</dbReference>
<dbReference type="GeneID" id="183194"/>
<feature type="active site" description="Proton donor/acceptor" evidence="8">
    <location>
        <position position="506"/>
    </location>
</feature>